<dbReference type="GO" id="GO:0005829">
    <property type="term" value="C:cytosol"/>
    <property type="evidence" value="ECO:0007669"/>
    <property type="project" value="TreeGrafter"/>
</dbReference>
<name>A0A2Z3S4A3_9MICO</name>
<evidence type="ECO:0000256" key="8">
    <source>
        <dbReference type="ARBA" id="ARBA00023027"/>
    </source>
</evidence>
<dbReference type="PROSITE" id="PS00893">
    <property type="entry name" value="NUDIX_BOX"/>
    <property type="match status" value="1"/>
</dbReference>
<dbReference type="InterPro" id="IPR049734">
    <property type="entry name" value="NudC-like_C"/>
</dbReference>
<keyword evidence="8" id="KW-0520">NAD</keyword>
<evidence type="ECO:0000313" key="11">
    <source>
        <dbReference type="EMBL" id="AWR21162.1"/>
    </source>
</evidence>
<dbReference type="GO" id="GO:0019677">
    <property type="term" value="P:NAD+ catabolic process"/>
    <property type="evidence" value="ECO:0007669"/>
    <property type="project" value="TreeGrafter"/>
</dbReference>
<dbReference type="PANTHER" id="PTHR42904">
    <property type="entry name" value="NUDIX HYDROLASE, NUDC SUBFAMILY"/>
    <property type="match status" value="1"/>
</dbReference>
<dbReference type="GO" id="GO:0035529">
    <property type="term" value="F:NADH pyrophosphatase activity"/>
    <property type="evidence" value="ECO:0007669"/>
    <property type="project" value="TreeGrafter"/>
</dbReference>
<dbReference type="SUPFAM" id="SSF55811">
    <property type="entry name" value="Nudix"/>
    <property type="match status" value="1"/>
</dbReference>
<evidence type="ECO:0000256" key="1">
    <source>
        <dbReference type="ARBA" id="ARBA00001946"/>
    </source>
</evidence>
<dbReference type="CDD" id="cd03429">
    <property type="entry name" value="NUDIX_NADH_pyrophosphatase_Nudt13"/>
    <property type="match status" value="1"/>
</dbReference>
<accession>A0A2Z3S4A3</accession>
<dbReference type="PANTHER" id="PTHR42904:SF6">
    <property type="entry name" value="NAD-CAPPED RNA HYDROLASE NUDT12"/>
    <property type="match status" value="1"/>
</dbReference>
<dbReference type="EC" id="3.6.1.22" evidence="4"/>
<evidence type="ECO:0000256" key="5">
    <source>
        <dbReference type="ARBA" id="ARBA00022723"/>
    </source>
</evidence>
<comment type="catalytic activity">
    <reaction evidence="9">
        <text>a 5'-end NAD(+)-phospho-ribonucleoside in mRNA + H2O = a 5'-end phospho-adenosine-phospho-ribonucleoside in mRNA + beta-nicotinamide D-ribonucleotide + 2 H(+)</text>
        <dbReference type="Rhea" id="RHEA:60876"/>
        <dbReference type="Rhea" id="RHEA-COMP:15698"/>
        <dbReference type="Rhea" id="RHEA-COMP:15719"/>
        <dbReference type="ChEBI" id="CHEBI:14649"/>
        <dbReference type="ChEBI" id="CHEBI:15377"/>
        <dbReference type="ChEBI" id="CHEBI:15378"/>
        <dbReference type="ChEBI" id="CHEBI:144029"/>
        <dbReference type="ChEBI" id="CHEBI:144051"/>
    </reaction>
    <physiologicalReaction direction="left-to-right" evidence="9">
        <dbReference type="Rhea" id="RHEA:60877"/>
    </physiologicalReaction>
</comment>
<dbReference type="InterPro" id="IPR000086">
    <property type="entry name" value="NUDIX_hydrolase_dom"/>
</dbReference>
<evidence type="ECO:0000256" key="3">
    <source>
        <dbReference type="ARBA" id="ARBA00009595"/>
    </source>
</evidence>
<dbReference type="NCBIfam" id="NF001299">
    <property type="entry name" value="PRK00241.1"/>
    <property type="match status" value="1"/>
</dbReference>
<gene>
    <name evidence="11" type="ORF">AURMO_00549</name>
</gene>
<dbReference type="GO" id="GO:0046872">
    <property type="term" value="F:metal ion binding"/>
    <property type="evidence" value="ECO:0007669"/>
    <property type="project" value="UniProtKB-KW"/>
</dbReference>
<comment type="cofactor">
    <cofactor evidence="1">
        <name>Mg(2+)</name>
        <dbReference type="ChEBI" id="CHEBI:18420"/>
    </cofactor>
</comment>
<evidence type="ECO:0000256" key="6">
    <source>
        <dbReference type="ARBA" id="ARBA00022801"/>
    </source>
</evidence>
<evidence type="ECO:0000256" key="4">
    <source>
        <dbReference type="ARBA" id="ARBA00012381"/>
    </source>
</evidence>
<dbReference type="Gene3D" id="3.90.79.20">
    <property type="match status" value="1"/>
</dbReference>
<comment type="similarity">
    <text evidence="3">Belongs to the Nudix hydrolase family. NudC subfamily.</text>
</comment>
<comment type="cofactor">
    <cofactor evidence="2">
        <name>Zn(2+)</name>
        <dbReference type="ChEBI" id="CHEBI:29105"/>
    </cofactor>
</comment>
<dbReference type="GO" id="GO:0006742">
    <property type="term" value="P:NADP+ catabolic process"/>
    <property type="evidence" value="ECO:0007669"/>
    <property type="project" value="TreeGrafter"/>
</dbReference>
<dbReference type="Pfam" id="PF00293">
    <property type="entry name" value="NUDIX"/>
    <property type="match status" value="1"/>
</dbReference>
<dbReference type="InterPro" id="IPR050241">
    <property type="entry name" value="NAD-cap_RNA_hydrolase_NudC"/>
</dbReference>
<keyword evidence="12" id="KW-1185">Reference proteome</keyword>
<evidence type="ECO:0000259" key="10">
    <source>
        <dbReference type="PROSITE" id="PS51462"/>
    </source>
</evidence>
<evidence type="ECO:0000313" key="12">
    <source>
        <dbReference type="Proteomes" id="UP000246894"/>
    </source>
</evidence>
<dbReference type="RefSeq" id="WP_110233030.1">
    <property type="nucleotide sequence ID" value="NZ_CP023994.1"/>
</dbReference>
<dbReference type="Proteomes" id="UP000246894">
    <property type="component" value="Chromosome"/>
</dbReference>
<protein>
    <recommendedName>
        <fullName evidence="4">NAD(+) diphosphatase</fullName>
        <ecNumber evidence="4">3.6.1.22</ecNumber>
    </recommendedName>
</protein>
<dbReference type="OrthoDB" id="9791656at2"/>
<dbReference type="GO" id="GO:0110153">
    <property type="term" value="F:RNA NAD-cap (NMN-forming) hydrolase activity"/>
    <property type="evidence" value="ECO:0007669"/>
    <property type="project" value="RHEA"/>
</dbReference>
<proteinExistence type="inferred from homology"/>
<evidence type="ECO:0000256" key="9">
    <source>
        <dbReference type="ARBA" id="ARBA00023679"/>
    </source>
</evidence>
<keyword evidence="7" id="KW-0460">Magnesium</keyword>
<evidence type="ECO:0000256" key="7">
    <source>
        <dbReference type="ARBA" id="ARBA00022842"/>
    </source>
</evidence>
<dbReference type="InterPro" id="IPR015797">
    <property type="entry name" value="NUDIX_hydrolase-like_dom_sf"/>
</dbReference>
<dbReference type="AlphaFoldDB" id="A0A2Z3S4A3"/>
<dbReference type="InterPro" id="IPR015375">
    <property type="entry name" value="NADH_PPase-like_N"/>
</dbReference>
<keyword evidence="6 11" id="KW-0378">Hydrolase</keyword>
<dbReference type="KEGG" id="aum:AURMO_00549"/>
<dbReference type="EMBL" id="CP023994">
    <property type="protein sequence ID" value="AWR21162.1"/>
    <property type="molecule type" value="Genomic_DNA"/>
</dbReference>
<evidence type="ECO:0000256" key="2">
    <source>
        <dbReference type="ARBA" id="ARBA00001947"/>
    </source>
</evidence>
<dbReference type="Pfam" id="PF09296">
    <property type="entry name" value="NUDIX-like"/>
    <property type="match status" value="1"/>
</dbReference>
<sequence>MTDEFTQRLTLSRHATDRRADLRTRPGLLDELAADARTRVIVLHQGKALIDNRSLVTLTWEQLNAVCTPESQEIVFLGISTSDAPSEAVGTPFLAVTVNADVAAVLGPDGSHWGDLRVLGHELSDRDAGLFTQALALANWHRSHTHSPVSGEKTVAGQAGWVRHLEDDDTAQMFPRTDPAVIVLVTDDQDRLLLGNNAMWESNRFSLLAGYVEPGESLEAAVIREVFEESGVVVVNPVYLGSQPWPFPQSLMLGFRATVAAGFDPENHVADGEEILTLRWFTRDELKASLNDIVLPGKVSIARALIEEWLGESLDQDDAWNGRIA</sequence>
<keyword evidence="5" id="KW-0479">Metal-binding</keyword>
<organism evidence="11 12">
    <name type="scientific">Aurantimicrobium photophilum</name>
    <dbReference type="NCBI Taxonomy" id="1987356"/>
    <lineage>
        <taxon>Bacteria</taxon>
        <taxon>Bacillati</taxon>
        <taxon>Actinomycetota</taxon>
        <taxon>Actinomycetes</taxon>
        <taxon>Micrococcales</taxon>
        <taxon>Microbacteriaceae</taxon>
        <taxon>Aurantimicrobium</taxon>
    </lineage>
</organism>
<dbReference type="Gene3D" id="3.90.79.10">
    <property type="entry name" value="Nucleoside Triphosphate Pyrophosphohydrolase"/>
    <property type="match status" value="1"/>
</dbReference>
<dbReference type="PROSITE" id="PS51462">
    <property type="entry name" value="NUDIX"/>
    <property type="match status" value="1"/>
</dbReference>
<feature type="domain" description="Nudix hydrolase" evidence="10">
    <location>
        <begin position="175"/>
        <end position="307"/>
    </location>
</feature>
<dbReference type="InterPro" id="IPR020084">
    <property type="entry name" value="NUDIX_hydrolase_CS"/>
</dbReference>
<reference evidence="11 12" key="1">
    <citation type="submission" date="2017-10" db="EMBL/GenBank/DDBJ databases">
        <title>Genome of an Actinobacterium that displays light-enhanced growth.</title>
        <authorList>
            <person name="Maresca J.A."/>
            <person name="Hempel P."/>
            <person name="Shevchenko O."/>
            <person name="Miller K.J."/>
            <person name="Hahn M.W."/>
        </authorList>
    </citation>
    <scope>NUCLEOTIDE SEQUENCE [LARGE SCALE GENOMIC DNA]</scope>
    <source>
        <strain evidence="11 12">MWH-Mo1</strain>
    </source>
</reference>